<evidence type="ECO:0008006" key="3">
    <source>
        <dbReference type="Google" id="ProtNLM"/>
    </source>
</evidence>
<evidence type="ECO:0000313" key="2">
    <source>
        <dbReference type="Proteomes" id="UP001501771"/>
    </source>
</evidence>
<dbReference type="Proteomes" id="UP001501771">
    <property type="component" value="Unassembled WGS sequence"/>
</dbReference>
<organism evidence="1 2">
    <name type="scientific">Nocardioides koreensis</name>
    <dbReference type="NCBI Taxonomy" id="433651"/>
    <lineage>
        <taxon>Bacteria</taxon>
        <taxon>Bacillati</taxon>
        <taxon>Actinomycetota</taxon>
        <taxon>Actinomycetes</taxon>
        <taxon>Propionibacteriales</taxon>
        <taxon>Nocardioidaceae</taxon>
        <taxon>Nocardioides</taxon>
    </lineage>
</organism>
<gene>
    <name evidence="1" type="ORF">GCM10009844_02380</name>
</gene>
<accession>A0ABN2Z3Q3</accession>
<comment type="caution">
    <text evidence="1">The sequence shown here is derived from an EMBL/GenBank/DDBJ whole genome shotgun (WGS) entry which is preliminary data.</text>
</comment>
<proteinExistence type="predicted"/>
<reference evidence="1 2" key="1">
    <citation type="journal article" date="2019" name="Int. J. Syst. Evol. Microbiol.">
        <title>The Global Catalogue of Microorganisms (GCM) 10K type strain sequencing project: providing services to taxonomists for standard genome sequencing and annotation.</title>
        <authorList>
            <consortium name="The Broad Institute Genomics Platform"/>
            <consortium name="The Broad Institute Genome Sequencing Center for Infectious Disease"/>
            <person name="Wu L."/>
            <person name="Ma J."/>
        </authorList>
    </citation>
    <scope>NUCLEOTIDE SEQUENCE [LARGE SCALE GENOMIC DNA]</scope>
    <source>
        <strain evidence="1 2">JCM 16022</strain>
    </source>
</reference>
<dbReference type="EMBL" id="BAAAQR010000001">
    <property type="protein sequence ID" value="GAA2136274.1"/>
    <property type="molecule type" value="Genomic_DNA"/>
</dbReference>
<protein>
    <recommendedName>
        <fullName evidence="3">GNAT family N-acetyltransferase</fullName>
    </recommendedName>
</protein>
<sequence>MPRTKGSFTLPLCGAPGRGRRRGRLVAVGALRREADGTGHLRAVYRRLGYSVAHTFASGPVNR</sequence>
<evidence type="ECO:0000313" key="1">
    <source>
        <dbReference type="EMBL" id="GAA2136274.1"/>
    </source>
</evidence>
<name>A0ABN2Z3Q3_9ACTN</name>
<keyword evidence="2" id="KW-1185">Reference proteome</keyword>